<dbReference type="FunFam" id="1.10.340.70:FF:000001">
    <property type="entry name" value="Retrovirus-related Pol polyprotein from transposon gypsy-like Protein"/>
    <property type="match status" value="1"/>
</dbReference>
<dbReference type="CDD" id="cd09274">
    <property type="entry name" value="RNase_HI_RT_Ty3"/>
    <property type="match status" value="1"/>
</dbReference>
<evidence type="ECO:0000256" key="7">
    <source>
        <dbReference type="ARBA" id="ARBA00022918"/>
    </source>
</evidence>
<dbReference type="GO" id="GO:0003676">
    <property type="term" value="F:nucleic acid binding"/>
    <property type="evidence" value="ECO:0007669"/>
    <property type="project" value="InterPro"/>
</dbReference>
<dbReference type="Pfam" id="PF00665">
    <property type="entry name" value="rve"/>
    <property type="match status" value="1"/>
</dbReference>
<dbReference type="GO" id="GO:0015074">
    <property type="term" value="P:DNA integration"/>
    <property type="evidence" value="ECO:0007669"/>
    <property type="project" value="InterPro"/>
</dbReference>
<feature type="domain" description="Integrase catalytic" evidence="9">
    <location>
        <begin position="558"/>
        <end position="646"/>
    </location>
</feature>
<evidence type="ECO:0000256" key="2">
    <source>
        <dbReference type="ARBA" id="ARBA00022679"/>
    </source>
</evidence>
<dbReference type="InterPro" id="IPR036397">
    <property type="entry name" value="RNaseH_sf"/>
</dbReference>
<dbReference type="InterPro" id="IPR041373">
    <property type="entry name" value="RT_RNaseH"/>
</dbReference>
<organism evidence="10 11">
    <name type="scientific">Daphnia sinensis</name>
    <dbReference type="NCBI Taxonomy" id="1820382"/>
    <lineage>
        <taxon>Eukaryota</taxon>
        <taxon>Metazoa</taxon>
        <taxon>Ecdysozoa</taxon>
        <taxon>Arthropoda</taxon>
        <taxon>Crustacea</taxon>
        <taxon>Branchiopoda</taxon>
        <taxon>Diplostraca</taxon>
        <taxon>Cladocera</taxon>
        <taxon>Anomopoda</taxon>
        <taxon>Daphniidae</taxon>
        <taxon>Daphnia</taxon>
        <taxon>Daphnia similis group</taxon>
    </lineage>
</organism>
<keyword evidence="7" id="KW-0695">RNA-directed DNA polymerase</keyword>
<evidence type="ECO:0000259" key="8">
    <source>
        <dbReference type="PROSITE" id="PS50878"/>
    </source>
</evidence>
<dbReference type="Gene3D" id="1.10.340.70">
    <property type="match status" value="1"/>
</dbReference>
<dbReference type="Pfam" id="PF17917">
    <property type="entry name" value="RT_RNaseH"/>
    <property type="match status" value="1"/>
</dbReference>
<proteinExistence type="predicted"/>
<dbReference type="SUPFAM" id="SSF53098">
    <property type="entry name" value="Ribonuclease H-like"/>
    <property type="match status" value="1"/>
</dbReference>
<sequence>MSLICVQTISIYLHANRFKTNPIDKAAVESALPNIDEENKEKLRRLIIDNYNSFAFKTSELGHTTLVKHVIDTQGQGPIRQRAYRTSPKQKEVAQKIIKELMQNKIIHSFHLPRIDDVLDLLQGQRYFSTLDLASGYWQIELEEESKEKTAFIVDDNLYEWNRLAIGLTNAPGTFQRLMNSVLRSVTGKICLVYLDDIIVFSKTIEEHFSNLKTVFSLLEKAHLKMKLSKCKFLAQSVSYLGHNFSTIAHPLLSQSKGKPTDSVTLNTEEIAAFEYLRLCLISEPILIYPDFSKEFLIYTDASNYGLGAPIAYASRHLNKGEIKYSTIEKEAAAVVFGIKRFRHYLQDQPFIIVSDHRPLQWLQTFKDETGRLGRWAILLSNMKFSVQYRPGRVHENADFLSRIPMNLISVTPEDNNVMCQEQQKDSLCKAIVTFLEQNESWKKEDGPIPSWVSEIDYFFVEDGLLCKHYEPTSAQRRNFEQCQVVVPLSLRKQLLQEYHDSPLSGHMATRRTFLRLRDKYYWPTMLRDVKEYCTSCEPCALGRRVHRAKAYLNPLDLATRPFEVLGLDFLGPIKPYSLQGNNYILVITDYFSKWIEVIPLTNCTALSTCKALVERIILHHGPPTAIVTDRGSNFTSELFPHFVKL</sequence>
<dbReference type="Gene3D" id="3.30.70.270">
    <property type="match status" value="1"/>
</dbReference>
<dbReference type="InterPro" id="IPR043502">
    <property type="entry name" value="DNA/RNA_pol_sf"/>
</dbReference>
<protein>
    <recommendedName>
        <fullName evidence="1">RNA-directed DNA polymerase</fullName>
        <ecNumber evidence="1">2.7.7.49</ecNumber>
    </recommendedName>
</protein>
<evidence type="ECO:0000256" key="4">
    <source>
        <dbReference type="ARBA" id="ARBA00022722"/>
    </source>
</evidence>
<evidence type="ECO:0000313" key="10">
    <source>
        <dbReference type="EMBL" id="KAI9550717.1"/>
    </source>
</evidence>
<dbReference type="SUPFAM" id="SSF56672">
    <property type="entry name" value="DNA/RNA polymerases"/>
    <property type="match status" value="1"/>
</dbReference>
<reference evidence="10" key="1">
    <citation type="submission" date="2022-05" db="EMBL/GenBank/DDBJ databases">
        <title>A multi-omics perspective on studying reproductive biology in Daphnia sinensis.</title>
        <authorList>
            <person name="Jia J."/>
        </authorList>
    </citation>
    <scope>NUCLEOTIDE SEQUENCE</scope>
    <source>
        <strain evidence="10">WSL</strain>
    </source>
</reference>
<dbReference type="PANTHER" id="PTHR37984">
    <property type="entry name" value="PROTEIN CBG26694"/>
    <property type="match status" value="1"/>
</dbReference>
<evidence type="ECO:0000313" key="11">
    <source>
        <dbReference type="Proteomes" id="UP000820818"/>
    </source>
</evidence>
<dbReference type="Gene3D" id="3.10.10.10">
    <property type="entry name" value="HIV Type 1 Reverse Transcriptase, subunit A, domain 1"/>
    <property type="match status" value="1"/>
</dbReference>
<comment type="caution">
    <text evidence="10">The sequence shown here is derived from an EMBL/GenBank/DDBJ whole genome shotgun (WGS) entry which is preliminary data.</text>
</comment>
<keyword evidence="4" id="KW-0540">Nuclease</keyword>
<feature type="domain" description="Reverse transcriptase" evidence="8">
    <location>
        <begin position="1"/>
        <end position="245"/>
    </location>
</feature>
<dbReference type="Pfam" id="PF00078">
    <property type="entry name" value="RVT_1"/>
    <property type="match status" value="1"/>
</dbReference>
<dbReference type="GO" id="GO:0016787">
    <property type="term" value="F:hydrolase activity"/>
    <property type="evidence" value="ECO:0007669"/>
    <property type="project" value="UniProtKB-KW"/>
</dbReference>
<dbReference type="InterPro" id="IPR041588">
    <property type="entry name" value="Integrase_H2C2"/>
</dbReference>
<dbReference type="PROSITE" id="PS50994">
    <property type="entry name" value="INTEGRASE"/>
    <property type="match status" value="1"/>
</dbReference>
<evidence type="ECO:0000256" key="5">
    <source>
        <dbReference type="ARBA" id="ARBA00022759"/>
    </source>
</evidence>
<dbReference type="InterPro" id="IPR001584">
    <property type="entry name" value="Integrase_cat-core"/>
</dbReference>
<gene>
    <name evidence="10" type="ORF">GHT06_005376</name>
</gene>
<evidence type="ECO:0000256" key="3">
    <source>
        <dbReference type="ARBA" id="ARBA00022695"/>
    </source>
</evidence>
<dbReference type="EC" id="2.7.7.49" evidence="1"/>
<dbReference type="Gene3D" id="3.30.420.10">
    <property type="entry name" value="Ribonuclease H-like superfamily/Ribonuclease H"/>
    <property type="match status" value="1"/>
</dbReference>
<keyword evidence="11" id="KW-1185">Reference proteome</keyword>
<dbReference type="EMBL" id="WJBH02000099">
    <property type="protein sequence ID" value="KAI9550717.1"/>
    <property type="molecule type" value="Genomic_DNA"/>
</dbReference>
<dbReference type="InterPro" id="IPR050951">
    <property type="entry name" value="Retrovirus_Pol_polyprotein"/>
</dbReference>
<dbReference type="InterPro" id="IPR012337">
    <property type="entry name" value="RNaseH-like_sf"/>
</dbReference>
<keyword evidence="3" id="KW-0548">Nucleotidyltransferase</keyword>
<dbReference type="PANTHER" id="PTHR37984:SF5">
    <property type="entry name" value="PROTEIN NYNRIN-LIKE"/>
    <property type="match status" value="1"/>
</dbReference>
<evidence type="ECO:0000256" key="6">
    <source>
        <dbReference type="ARBA" id="ARBA00022801"/>
    </source>
</evidence>
<accession>A0AAD5KGE6</accession>
<keyword evidence="5" id="KW-0255">Endonuclease</keyword>
<dbReference type="GO" id="GO:0004519">
    <property type="term" value="F:endonuclease activity"/>
    <property type="evidence" value="ECO:0007669"/>
    <property type="project" value="UniProtKB-KW"/>
</dbReference>
<keyword evidence="6" id="KW-0378">Hydrolase</keyword>
<name>A0AAD5KGE6_9CRUS</name>
<dbReference type="GO" id="GO:0003964">
    <property type="term" value="F:RNA-directed DNA polymerase activity"/>
    <property type="evidence" value="ECO:0007669"/>
    <property type="project" value="UniProtKB-KW"/>
</dbReference>
<evidence type="ECO:0000259" key="9">
    <source>
        <dbReference type="PROSITE" id="PS50994"/>
    </source>
</evidence>
<dbReference type="AlphaFoldDB" id="A0AAD5KGE6"/>
<dbReference type="InterPro" id="IPR043128">
    <property type="entry name" value="Rev_trsase/Diguanyl_cyclase"/>
</dbReference>
<dbReference type="GO" id="GO:0042575">
    <property type="term" value="C:DNA polymerase complex"/>
    <property type="evidence" value="ECO:0007669"/>
    <property type="project" value="UniProtKB-ARBA"/>
</dbReference>
<dbReference type="Pfam" id="PF17921">
    <property type="entry name" value="Integrase_H2C2"/>
    <property type="match status" value="1"/>
</dbReference>
<dbReference type="CDD" id="cd01647">
    <property type="entry name" value="RT_LTR"/>
    <property type="match status" value="1"/>
</dbReference>
<dbReference type="Proteomes" id="UP000820818">
    <property type="component" value="Unassembled WGS sequence"/>
</dbReference>
<dbReference type="PROSITE" id="PS50878">
    <property type="entry name" value="RT_POL"/>
    <property type="match status" value="1"/>
</dbReference>
<dbReference type="InterPro" id="IPR000477">
    <property type="entry name" value="RT_dom"/>
</dbReference>
<evidence type="ECO:0000256" key="1">
    <source>
        <dbReference type="ARBA" id="ARBA00012493"/>
    </source>
</evidence>
<keyword evidence="2" id="KW-0808">Transferase</keyword>